<evidence type="ECO:0000313" key="6">
    <source>
        <dbReference type="Proteomes" id="UP000325902"/>
    </source>
</evidence>
<evidence type="ECO:0000256" key="2">
    <source>
        <dbReference type="ARBA" id="ARBA00022840"/>
    </source>
</evidence>
<dbReference type="InterPro" id="IPR041569">
    <property type="entry name" value="AAA_lid_3"/>
</dbReference>
<dbReference type="InterPro" id="IPR003959">
    <property type="entry name" value="ATPase_AAA_core"/>
</dbReference>
<organism evidence="5 6">
    <name type="scientific">Lasiodiplodia theobromae</name>
    <dbReference type="NCBI Taxonomy" id="45133"/>
    <lineage>
        <taxon>Eukaryota</taxon>
        <taxon>Fungi</taxon>
        <taxon>Dikarya</taxon>
        <taxon>Ascomycota</taxon>
        <taxon>Pezizomycotina</taxon>
        <taxon>Dothideomycetes</taxon>
        <taxon>Dothideomycetes incertae sedis</taxon>
        <taxon>Botryosphaeriales</taxon>
        <taxon>Botryosphaeriaceae</taxon>
        <taxon>Lasiodiplodia</taxon>
    </lineage>
</organism>
<gene>
    <name evidence="5" type="primary">atad1b_0</name>
    <name evidence="5" type="ORF">DBV05_g6182</name>
</gene>
<dbReference type="PANTHER" id="PTHR45644">
    <property type="entry name" value="AAA ATPASE, PUTATIVE (AFU_ORTHOLOGUE AFUA_2G12920)-RELATED-RELATED"/>
    <property type="match status" value="1"/>
</dbReference>
<dbReference type="Pfam" id="PF00004">
    <property type="entry name" value="AAA"/>
    <property type="match status" value="1"/>
</dbReference>
<feature type="domain" description="ATPase AAA-type core" evidence="3">
    <location>
        <begin position="5"/>
        <end position="104"/>
    </location>
</feature>
<dbReference type="InterPro" id="IPR051701">
    <property type="entry name" value="Mito_OM_Translocase_MSP1"/>
</dbReference>
<proteinExistence type="predicted"/>
<dbReference type="GO" id="GO:0016887">
    <property type="term" value="F:ATP hydrolysis activity"/>
    <property type="evidence" value="ECO:0007669"/>
    <property type="project" value="InterPro"/>
</dbReference>
<keyword evidence="6" id="KW-1185">Reference proteome</keyword>
<dbReference type="Pfam" id="PF17862">
    <property type="entry name" value="AAA_lid_3"/>
    <property type="match status" value="1"/>
</dbReference>
<dbReference type="PANTHER" id="PTHR45644:SF56">
    <property type="entry name" value="AAA ATPASE, PUTATIVE (AFU_ORTHOLOGUE AFUA_2G12920)-RELATED"/>
    <property type="match status" value="1"/>
</dbReference>
<reference evidence="5 6" key="1">
    <citation type="journal article" date="2019" name="Sci. Rep.">
        <title>A multi-omics analysis of the grapevine pathogen Lasiodiplodia theobromae reveals that temperature affects the expression of virulence- and pathogenicity-related genes.</title>
        <authorList>
            <person name="Felix C."/>
            <person name="Meneses R."/>
            <person name="Goncalves M.F.M."/>
            <person name="Tilleman L."/>
            <person name="Duarte A.S."/>
            <person name="Jorrin-Novo J.V."/>
            <person name="Van de Peer Y."/>
            <person name="Deforce D."/>
            <person name="Van Nieuwerburgh F."/>
            <person name="Esteves A.C."/>
            <person name="Alves A."/>
        </authorList>
    </citation>
    <scope>NUCLEOTIDE SEQUENCE [LARGE SCALE GENOMIC DNA]</scope>
    <source>
        <strain evidence="5 6">LA-SOL3</strain>
    </source>
</reference>
<name>A0A5N5DE12_9PEZI</name>
<dbReference type="Gene3D" id="1.10.8.60">
    <property type="match status" value="1"/>
</dbReference>
<comment type="caution">
    <text evidence="5">The sequence shown here is derived from an EMBL/GenBank/DDBJ whole genome shotgun (WGS) entry which is preliminary data.</text>
</comment>
<dbReference type="GO" id="GO:0005741">
    <property type="term" value="C:mitochondrial outer membrane"/>
    <property type="evidence" value="ECO:0007669"/>
    <property type="project" value="TreeGrafter"/>
</dbReference>
<evidence type="ECO:0000256" key="1">
    <source>
        <dbReference type="ARBA" id="ARBA00022741"/>
    </source>
</evidence>
<dbReference type="SUPFAM" id="SSF52540">
    <property type="entry name" value="P-loop containing nucleoside triphosphate hydrolases"/>
    <property type="match status" value="1"/>
</dbReference>
<keyword evidence="1" id="KW-0547">Nucleotide-binding</keyword>
<sequence length="202" mass="22813">MLAITPADIWQSHVGNTEKTVKAIFSLARKLHPCIIFIDEADALFPSRRNDDQRWTRNMFNLFLSEWDGLMTDLTSPFVLLATNRPCDLDPAVLRRAPVQIHLEMPRAKERAGILGVLLKDETLGPDITIPKLVELTPHYTGSDLKNLCVAAATECVQEQPKDTWFRVLMERHFLSALKTVGATKMNKSVKSQALRFKADSK</sequence>
<evidence type="ECO:0000259" key="3">
    <source>
        <dbReference type="Pfam" id="PF00004"/>
    </source>
</evidence>
<dbReference type="GO" id="GO:0005524">
    <property type="term" value="F:ATP binding"/>
    <property type="evidence" value="ECO:0007669"/>
    <property type="project" value="UniProtKB-KW"/>
</dbReference>
<dbReference type="OrthoDB" id="39734at2759"/>
<dbReference type="InterPro" id="IPR027417">
    <property type="entry name" value="P-loop_NTPase"/>
</dbReference>
<dbReference type="AlphaFoldDB" id="A0A5N5DE12"/>
<keyword evidence="2" id="KW-0067">ATP-binding</keyword>
<dbReference type="EMBL" id="VCHE01000035">
    <property type="protein sequence ID" value="KAB2575254.1"/>
    <property type="molecule type" value="Genomic_DNA"/>
</dbReference>
<accession>A0A5N5DE12</accession>
<feature type="domain" description="AAA ATPase AAA+ lid" evidence="4">
    <location>
        <begin position="127"/>
        <end position="160"/>
    </location>
</feature>
<evidence type="ECO:0000313" key="5">
    <source>
        <dbReference type="EMBL" id="KAB2575254.1"/>
    </source>
</evidence>
<dbReference type="Gene3D" id="3.40.50.300">
    <property type="entry name" value="P-loop containing nucleotide triphosphate hydrolases"/>
    <property type="match status" value="1"/>
</dbReference>
<dbReference type="Proteomes" id="UP000325902">
    <property type="component" value="Unassembled WGS sequence"/>
</dbReference>
<evidence type="ECO:0000259" key="4">
    <source>
        <dbReference type="Pfam" id="PF17862"/>
    </source>
</evidence>
<protein>
    <submittedName>
        <fullName evidence="5">ATPase family AAA domain-containing protein 1-B</fullName>
    </submittedName>
</protein>